<dbReference type="InterPro" id="IPR036604">
    <property type="entry name" value="PurS-like_sf"/>
</dbReference>
<sequence>MKASITVTLRNGILDPQGSAVMNALNSMDTGGVKNVRIGKLIEIEIDESDPAVAKETLAKMCDRLLANPVMENYHIELQTS</sequence>
<dbReference type="NCBIfam" id="NF004630">
    <property type="entry name" value="PRK05974.1"/>
    <property type="match status" value="1"/>
</dbReference>
<keyword evidence="1" id="KW-0963">Cytoplasm</keyword>
<dbReference type="GO" id="GO:0004642">
    <property type="term" value="F:phosphoribosylformylglycinamidine synthase activity"/>
    <property type="evidence" value="ECO:0007669"/>
    <property type="project" value="UniProtKB-EC"/>
</dbReference>
<dbReference type="GO" id="GO:0005524">
    <property type="term" value="F:ATP binding"/>
    <property type="evidence" value="ECO:0007669"/>
    <property type="project" value="UniProtKB-KW"/>
</dbReference>
<dbReference type="AlphaFoldDB" id="A0A3B1BTR1"/>
<dbReference type="SUPFAM" id="SSF82697">
    <property type="entry name" value="PurS-like"/>
    <property type="match status" value="1"/>
</dbReference>
<keyword evidence="3" id="KW-0547">Nucleotide-binding</keyword>
<dbReference type="HAMAP" id="MF_01926">
    <property type="entry name" value="PurS"/>
    <property type="match status" value="1"/>
</dbReference>
<evidence type="ECO:0000256" key="3">
    <source>
        <dbReference type="ARBA" id="ARBA00022741"/>
    </source>
</evidence>
<organism evidence="6">
    <name type="scientific">hydrothermal vent metagenome</name>
    <dbReference type="NCBI Taxonomy" id="652676"/>
    <lineage>
        <taxon>unclassified sequences</taxon>
        <taxon>metagenomes</taxon>
        <taxon>ecological metagenomes</taxon>
    </lineage>
</organism>
<accession>A0A3B1BTR1</accession>
<evidence type="ECO:0000256" key="4">
    <source>
        <dbReference type="ARBA" id="ARBA00022755"/>
    </source>
</evidence>
<proteinExistence type="inferred from homology"/>
<dbReference type="EMBL" id="UOGC01000004">
    <property type="protein sequence ID" value="VAX15244.1"/>
    <property type="molecule type" value="Genomic_DNA"/>
</dbReference>
<dbReference type="Pfam" id="PF02700">
    <property type="entry name" value="PurS"/>
    <property type="match status" value="1"/>
</dbReference>
<dbReference type="PANTHER" id="PTHR34696">
    <property type="entry name" value="PHOSPHORIBOSYLFORMYLGLYCINAMIDINE SYNTHASE SUBUNIT PURS"/>
    <property type="match status" value="1"/>
</dbReference>
<evidence type="ECO:0000313" key="6">
    <source>
        <dbReference type="EMBL" id="VAX15244.1"/>
    </source>
</evidence>
<keyword evidence="5" id="KW-0067">ATP-binding</keyword>
<reference evidence="6" key="1">
    <citation type="submission" date="2018-06" db="EMBL/GenBank/DDBJ databases">
        <authorList>
            <person name="Zhirakovskaya E."/>
        </authorList>
    </citation>
    <scope>NUCLEOTIDE SEQUENCE</scope>
</reference>
<dbReference type="PANTHER" id="PTHR34696:SF1">
    <property type="entry name" value="PHOSPHORIBOSYLFORMYLGLYCINAMIDINE SYNTHASE SUBUNIT PURS"/>
    <property type="match status" value="1"/>
</dbReference>
<evidence type="ECO:0000256" key="5">
    <source>
        <dbReference type="ARBA" id="ARBA00022840"/>
    </source>
</evidence>
<dbReference type="NCBIfam" id="TIGR00302">
    <property type="entry name" value="phosphoribosylformylglycinamidine synthase subunit PurS"/>
    <property type="match status" value="1"/>
</dbReference>
<evidence type="ECO:0000256" key="2">
    <source>
        <dbReference type="ARBA" id="ARBA00022598"/>
    </source>
</evidence>
<dbReference type="GO" id="GO:0006164">
    <property type="term" value="P:purine nucleotide biosynthetic process"/>
    <property type="evidence" value="ECO:0007669"/>
    <property type="project" value="UniProtKB-KW"/>
</dbReference>
<keyword evidence="2 6" id="KW-0436">Ligase</keyword>
<evidence type="ECO:0000256" key="1">
    <source>
        <dbReference type="ARBA" id="ARBA00022490"/>
    </source>
</evidence>
<protein>
    <submittedName>
        <fullName evidence="6">Phosphoribosylformylglycinamidine synthase, PurS subunit</fullName>
        <ecNumber evidence="6">6.3.5.3</ecNumber>
    </submittedName>
</protein>
<dbReference type="EC" id="6.3.5.3" evidence="6"/>
<gene>
    <name evidence="6" type="ORF">MNBD_NITROSPINAE01-1669</name>
</gene>
<name>A0A3B1BTR1_9ZZZZ</name>
<dbReference type="InterPro" id="IPR003850">
    <property type="entry name" value="PurS"/>
</dbReference>
<dbReference type="Gene3D" id="3.30.1280.10">
    <property type="entry name" value="Phosphoribosylformylglycinamidine synthase subunit PurS"/>
    <property type="match status" value="1"/>
</dbReference>
<keyword evidence="4" id="KW-0658">Purine biosynthesis</keyword>